<feature type="domain" description="PKS/mFAS DH" evidence="11">
    <location>
        <begin position="922"/>
        <end position="1234"/>
    </location>
</feature>
<dbReference type="InterPro" id="IPR014031">
    <property type="entry name" value="Ketoacyl_synth_C"/>
</dbReference>
<dbReference type="EMBL" id="JAULSR010000004">
    <property type="protein sequence ID" value="KAK0622032.1"/>
    <property type="molecule type" value="Genomic_DNA"/>
</dbReference>
<dbReference type="PROSITE" id="PS50075">
    <property type="entry name" value="CARRIER"/>
    <property type="match status" value="1"/>
</dbReference>
<dbReference type="SUPFAM" id="SSF52151">
    <property type="entry name" value="FabD/lysophospholipase-like"/>
    <property type="match status" value="1"/>
</dbReference>
<dbReference type="Gene3D" id="3.10.129.110">
    <property type="entry name" value="Polyketide synthase dehydratase"/>
    <property type="match status" value="1"/>
</dbReference>
<dbReference type="SUPFAM" id="SSF55048">
    <property type="entry name" value="Probable ACP-binding domain of malonyl-CoA ACP transacylase"/>
    <property type="match status" value="1"/>
</dbReference>
<dbReference type="Pfam" id="PF00698">
    <property type="entry name" value="Acyl_transf_1"/>
    <property type="match status" value="1"/>
</dbReference>
<reference evidence="12" key="1">
    <citation type="submission" date="2023-06" db="EMBL/GenBank/DDBJ databases">
        <title>Genome-scale phylogeny and comparative genomics of the fungal order Sordariales.</title>
        <authorList>
            <consortium name="Lawrence Berkeley National Laboratory"/>
            <person name="Hensen N."/>
            <person name="Bonometti L."/>
            <person name="Westerberg I."/>
            <person name="Brannstrom I.O."/>
            <person name="Guillou S."/>
            <person name="Cros-Aarteil S."/>
            <person name="Calhoun S."/>
            <person name="Haridas S."/>
            <person name="Kuo A."/>
            <person name="Mondo S."/>
            <person name="Pangilinan J."/>
            <person name="Riley R."/>
            <person name="LaButti K."/>
            <person name="Andreopoulos B."/>
            <person name="Lipzen A."/>
            <person name="Chen C."/>
            <person name="Yanf M."/>
            <person name="Daum C."/>
            <person name="Ng V."/>
            <person name="Clum A."/>
            <person name="Steindorff A."/>
            <person name="Ohm R."/>
            <person name="Martin F."/>
            <person name="Silar P."/>
            <person name="Natvig D."/>
            <person name="Lalanne C."/>
            <person name="Gautier V."/>
            <person name="Ament-velasquez S.L."/>
            <person name="Kruys A."/>
            <person name="Hutchinson M.I."/>
            <person name="Powell A.J."/>
            <person name="Barry K."/>
            <person name="Miller A.N."/>
            <person name="Grigoriev I.V."/>
            <person name="Debuchy R."/>
            <person name="Gladieux P."/>
            <person name="Thoren M.H."/>
            <person name="Johannesson H."/>
        </authorList>
    </citation>
    <scope>NUCLEOTIDE SEQUENCE</scope>
    <source>
        <strain evidence="12">SMH3391-2</strain>
    </source>
</reference>
<dbReference type="GO" id="GO:0031177">
    <property type="term" value="F:phosphopantetheine binding"/>
    <property type="evidence" value="ECO:0007669"/>
    <property type="project" value="InterPro"/>
</dbReference>
<dbReference type="Gene3D" id="3.40.366.10">
    <property type="entry name" value="Malonyl-Coenzyme A Acyl Carrier Protein, domain 2"/>
    <property type="match status" value="1"/>
</dbReference>
<dbReference type="InterPro" id="IPR016039">
    <property type="entry name" value="Thiolase-like"/>
</dbReference>
<evidence type="ECO:0000256" key="2">
    <source>
        <dbReference type="ARBA" id="ARBA00022553"/>
    </source>
</evidence>
<dbReference type="Pfam" id="PF14765">
    <property type="entry name" value="PS-DH"/>
    <property type="match status" value="1"/>
</dbReference>
<dbReference type="InterPro" id="IPR013968">
    <property type="entry name" value="PKS_KR"/>
</dbReference>
<dbReference type="SMART" id="SM00822">
    <property type="entry name" value="PKS_KR"/>
    <property type="match status" value="1"/>
</dbReference>
<evidence type="ECO:0000256" key="3">
    <source>
        <dbReference type="ARBA" id="ARBA00022679"/>
    </source>
</evidence>
<dbReference type="Pfam" id="PF16197">
    <property type="entry name" value="KAsynt_C_assoc"/>
    <property type="match status" value="1"/>
</dbReference>
<feature type="active site" description="Proton donor; for dehydratase activity" evidence="8">
    <location>
        <position position="1144"/>
    </location>
</feature>
<dbReference type="GO" id="GO:0016491">
    <property type="term" value="F:oxidoreductase activity"/>
    <property type="evidence" value="ECO:0007669"/>
    <property type="project" value="UniProtKB-KW"/>
</dbReference>
<dbReference type="InterPro" id="IPR036736">
    <property type="entry name" value="ACP-like_sf"/>
</dbReference>
<dbReference type="InterPro" id="IPR016035">
    <property type="entry name" value="Acyl_Trfase/lysoPLipase"/>
</dbReference>
<keyword evidence="4" id="KW-0521">NADP</keyword>
<dbReference type="Pfam" id="PF02801">
    <property type="entry name" value="Ketoacyl-synt_C"/>
    <property type="match status" value="1"/>
</dbReference>
<organism evidence="12 13">
    <name type="scientific">Bombardia bombarda</name>
    <dbReference type="NCBI Taxonomy" id="252184"/>
    <lineage>
        <taxon>Eukaryota</taxon>
        <taxon>Fungi</taxon>
        <taxon>Dikarya</taxon>
        <taxon>Ascomycota</taxon>
        <taxon>Pezizomycotina</taxon>
        <taxon>Sordariomycetes</taxon>
        <taxon>Sordariomycetidae</taxon>
        <taxon>Sordariales</taxon>
        <taxon>Lasiosphaeriaceae</taxon>
        <taxon>Bombardia</taxon>
    </lineage>
</organism>
<keyword evidence="6" id="KW-0511">Multifunctional enzyme</keyword>
<protein>
    <submittedName>
        <fullName evidence="12">Polyketide synthase</fullName>
    </submittedName>
</protein>
<dbReference type="InterPro" id="IPR032821">
    <property type="entry name" value="PKS_assoc"/>
</dbReference>
<dbReference type="CDD" id="cd05195">
    <property type="entry name" value="enoyl_red"/>
    <property type="match status" value="1"/>
</dbReference>
<dbReference type="InterPro" id="IPR016036">
    <property type="entry name" value="Malonyl_transacylase_ACP-bd"/>
</dbReference>
<dbReference type="SUPFAM" id="SSF53901">
    <property type="entry name" value="Thiolase-like"/>
    <property type="match status" value="1"/>
</dbReference>
<dbReference type="InterPro" id="IPR020843">
    <property type="entry name" value="ER"/>
</dbReference>
<dbReference type="InterPro" id="IPR042104">
    <property type="entry name" value="PKS_dehydratase_sf"/>
</dbReference>
<dbReference type="PANTHER" id="PTHR43775:SF50">
    <property type="entry name" value="HIGHLY REDUCING POLYKETIDE SYNTHASE SRDA"/>
    <property type="match status" value="1"/>
</dbReference>
<dbReference type="PROSITE" id="PS52019">
    <property type="entry name" value="PKS_MFAS_DH"/>
    <property type="match status" value="1"/>
</dbReference>
<dbReference type="Pfam" id="PF23114">
    <property type="entry name" value="NAD-bd_HRPKS_sdrA"/>
    <property type="match status" value="1"/>
</dbReference>
<evidence type="ECO:0000313" key="12">
    <source>
        <dbReference type="EMBL" id="KAK0622032.1"/>
    </source>
</evidence>
<dbReference type="FunFam" id="3.40.50.720:FF:000209">
    <property type="entry name" value="Polyketide synthase Pks12"/>
    <property type="match status" value="1"/>
</dbReference>
<dbReference type="Gene3D" id="3.40.47.10">
    <property type="match status" value="1"/>
</dbReference>
<dbReference type="Pfam" id="PF08240">
    <property type="entry name" value="ADH_N"/>
    <property type="match status" value="1"/>
</dbReference>
<dbReference type="GO" id="GO:0032259">
    <property type="term" value="P:methylation"/>
    <property type="evidence" value="ECO:0007669"/>
    <property type="project" value="UniProtKB-KW"/>
</dbReference>
<dbReference type="Proteomes" id="UP001174934">
    <property type="component" value="Unassembled WGS sequence"/>
</dbReference>
<dbReference type="InterPro" id="IPR009081">
    <property type="entry name" value="PP-bd_ACP"/>
</dbReference>
<dbReference type="SMART" id="SM00827">
    <property type="entry name" value="PKS_AT"/>
    <property type="match status" value="1"/>
</dbReference>
<keyword evidence="5" id="KW-0560">Oxidoreductase</keyword>
<dbReference type="PANTHER" id="PTHR43775">
    <property type="entry name" value="FATTY ACID SYNTHASE"/>
    <property type="match status" value="1"/>
</dbReference>
<dbReference type="CDD" id="cd05274">
    <property type="entry name" value="KR_FAS_SDR_x"/>
    <property type="match status" value="1"/>
</dbReference>
<evidence type="ECO:0000256" key="6">
    <source>
        <dbReference type="ARBA" id="ARBA00023268"/>
    </source>
</evidence>
<dbReference type="GO" id="GO:0004312">
    <property type="term" value="F:fatty acid synthase activity"/>
    <property type="evidence" value="ECO:0007669"/>
    <property type="project" value="TreeGrafter"/>
</dbReference>
<dbReference type="InterPro" id="IPR057326">
    <property type="entry name" value="KR_dom"/>
</dbReference>
<feature type="domain" description="Carrier" evidence="9">
    <location>
        <begin position="2303"/>
        <end position="2381"/>
    </location>
</feature>
<dbReference type="InterPro" id="IPR049900">
    <property type="entry name" value="PKS_mFAS_DH"/>
</dbReference>
<dbReference type="SUPFAM" id="SSF51735">
    <property type="entry name" value="NAD(P)-binding Rossmann-fold domains"/>
    <property type="match status" value="2"/>
</dbReference>
<dbReference type="GO" id="GO:0008168">
    <property type="term" value="F:methyltransferase activity"/>
    <property type="evidence" value="ECO:0007669"/>
    <property type="project" value="UniProtKB-KW"/>
</dbReference>
<dbReference type="InterPro" id="IPR049551">
    <property type="entry name" value="PKS_DH_C"/>
</dbReference>
<sequence length="2387" mass="256928">MACHLPGHISSPQDLHNFLSSNKTAQGTVPDDRYNIKGFYDKNNGRAGVMNVDGGYFLQSDVRQFDNGFFGINNLEASYMDPQQRKLLEVVYECFENAGVSMEDISGSNTAVYVGNFTVDYQSMQSRDPDYLHRYAATGGGTSIMSNRISHVFNLTGPSLTLDTACSSSVYALHHAVNAIKNGDCDGAIVAGANLITSPEQHLGTAKGGFLSPTSTCHTFDTSADGYARAEGINAIYIKRVSSAMKQDNPIRAIIRGTAINANGKTPGITLPSARMQEVVVRKAYEIAGLDFDGTDYIECHGTGTAVGDPIEVEGLANCFKPRTGSAPLMIGSVKTNLGHSEAASGLTSIIKVTLAFEHGLIPPSYGVKNLNPKLKLEDRNMQVITENKPWPRALKRASINSFGYGGANGHIILESPESFLEELAASQTPSGSNSSAASAHGGPEQVLVLPFSAGSDQSLEKRRQHVTSLIEQSDSEGLWRLAASLAKRDAKLRLRDSILATTGKKPVLLEGTQGGDAVLPGAQPLPLAFVFTGQGAQYAGMGKELLEQDSAFLATIRELDAVLQALPAEYAPAWTLEQTILDPADTSKVNNVERSQPLCTAVQIALVDMLRSWGVTPTATVGHSSGEIAASYSAGLLTAKQAIVAAYFRGFVVGNLKSRGAMMAAGISADVASALIKDLGLNEVRVACVNAPESVTISGAESGVLALQANLQGENKFARKLETGGRAYHSHMMAEVGDEYEKLCEPYLGGKAALTTPLTADMFSSVGHSSEGLTTVSTGTNMAAYFRRNLEQPVQFSAAVSNILKSKSGKFHLVEIGPHAALKGPVQQIRTLAKRDKESAPYSPTLVRKEDANLSMKRLASTLFAHGHSINWLDVNNLREAHHVLAAATDLPPYPWDYSKELPWHEPRASVDIRNRKHIRHELLGTKTAAGNGIDWAWRNLPRLSEMPWLADHKLETQVVLPGSAYFALAIEAISQILGLKKSLQAGEPISFEVQNVSISAPFLVPDDNDPIAEHTELHTNMSQRKLSTGTTSSEWYDFTVSSWQQGTTTSHCTGSIRVTNAVEAKDTGVLIDTEGYEAWGMKRWYDKSREEGLNFGPHFQSLTSLHTDGSRESADALATTQLDPPSSKTAGIFYAVHPITLDACFQAAIMGGTAGNINTLRAFVPVFIAECRINLPTGGAASITEDCKVHSHMEKTGFSTRKVDCTLRTPSGDTAIDIKGLRMTLYTGKAPVAQSSSLYLQRQPCLRITWKPDILRVRPGAETVLREYITKFAAEQSADMRDRESVPVFGALLDLAGHKMPRMRVLEVGEDCACTSKQCLELLGYETAFPRCRTWNKGSLNEEGEFVVEGVEEKNAAELFDVVVIPSHKSSQSIWTKAPQQLVALISDRGVVITRKTKDAVASLTAAGFITLELPSETLLGVRDHQAKDIKGKAVLIVKPNKSSFTIDALATVLSAHLKRDGIAYSNTMTLSETDDVEVTAETVVISLLELEHEFLATVSSDDMNRLRKITNVVTSLTWLNGGNMLGAPNPDLTLTNGLSRALMLEQPSLRFTVLDVGSASLSANSISALYTVSENVTRTLATHCTTDDTEFIQLNSLLYVSRFAPDMAINTLFRQRLEPQSETLQSATLASVSPAKLSIGQVGVTDTMHFQQVVEPKTTPAAGFVDVDLRAVSLNAKDIYAMSGRVETKASTLALDFAGIISAVGPGVTNVKVGDRVAGLAPNHFGTTERVPAACVHTLRDGEEFTVIPTLLTVYSTALFSLRDRASLRKGESVLIHAGAGAFGLAAIAMAQRMGATVYTTVGSQSKRDYLVKEAGVPAENIFNSRDATFVEGIKAATGGRGVDVVVNSLVGDLMHATWDCIAPFGRFVEIGKKELIDAGRLGMQQFLKSATFTAFDLSDFFYAEDPYYREVFYGLIAESLALYREGAIKAPPIATFDVSNIAQAYRYFNNKDRIGKVVISMEDQQTIVPYAPAQYNAVFSANKSYLLVGCLGGLGRSLSRWMMARGARKFVFLGRSGCDKPSAASLVARLQNAGATVTVVRGDVSSASEVAEAVAASAALGPIGGVVQAAMGLREALFTVMENSAWHTGIQPKWRGTWNLHNALEGHDSALEFFLMTSSLSGSCGTATESNYCAANGFLDAFAHWRRAQGKPAIALGLGMISEVGYLHENPEIEAMLLRKGIQPLNEEEFLQVLDYGLAGPGGDMTSENPSVESAHILTGLEVEAIRKLMAAGFDVNNGIMEDPRTSLLAASLLAERDALDAASDGTGAGAQLDAAAEWVKDVPAAALPMLAAEASAPTMLDAILRMAKKRFSNLILMPADQVDERRPLPSFGVDSMLAAEFRTWFWNAFKVDVPYLDIVSPQKALHSLAEFVEEKMVASWAA</sequence>
<dbReference type="SMART" id="SM00823">
    <property type="entry name" value="PKS_PP"/>
    <property type="match status" value="1"/>
</dbReference>
<dbReference type="InterPro" id="IPR013149">
    <property type="entry name" value="ADH-like_C"/>
</dbReference>
<keyword evidence="1" id="KW-0596">Phosphopantetheine</keyword>
<dbReference type="SMART" id="SM00825">
    <property type="entry name" value="PKS_KS"/>
    <property type="match status" value="1"/>
</dbReference>
<dbReference type="InterPro" id="IPR013154">
    <property type="entry name" value="ADH-like_N"/>
</dbReference>
<dbReference type="SMART" id="SM00826">
    <property type="entry name" value="PKS_DH"/>
    <property type="match status" value="1"/>
</dbReference>
<dbReference type="InterPro" id="IPR036291">
    <property type="entry name" value="NAD(P)-bd_dom_sf"/>
</dbReference>
<dbReference type="Pfam" id="PF00107">
    <property type="entry name" value="ADH_zinc_N"/>
    <property type="match status" value="1"/>
</dbReference>
<evidence type="ECO:0000256" key="5">
    <source>
        <dbReference type="ARBA" id="ARBA00023002"/>
    </source>
</evidence>
<dbReference type="InterPro" id="IPR011032">
    <property type="entry name" value="GroES-like_sf"/>
</dbReference>
<dbReference type="Gene3D" id="3.90.180.10">
    <property type="entry name" value="Medium-chain alcohol dehydrogenases, catalytic domain"/>
    <property type="match status" value="1"/>
</dbReference>
<keyword evidence="2" id="KW-0597">Phosphoprotein</keyword>
<keyword evidence="7" id="KW-0012">Acyltransferase</keyword>
<dbReference type="SUPFAM" id="SSF47336">
    <property type="entry name" value="ACP-like"/>
    <property type="match status" value="1"/>
</dbReference>
<dbReference type="SUPFAM" id="SSF50129">
    <property type="entry name" value="GroES-like"/>
    <property type="match status" value="1"/>
</dbReference>
<dbReference type="InterPro" id="IPR050091">
    <property type="entry name" value="PKS_NRPS_Biosynth_Enz"/>
</dbReference>
<dbReference type="SMART" id="SM00829">
    <property type="entry name" value="PKS_ER"/>
    <property type="match status" value="1"/>
</dbReference>
<evidence type="ECO:0000256" key="4">
    <source>
        <dbReference type="ARBA" id="ARBA00022857"/>
    </source>
</evidence>
<evidence type="ECO:0000259" key="9">
    <source>
        <dbReference type="PROSITE" id="PS50075"/>
    </source>
</evidence>
<dbReference type="GO" id="GO:0006633">
    <property type="term" value="P:fatty acid biosynthetic process"/>
    <property type="evidence" value="ECO:0007669"/>
    <property type="project" value="InterPro"/>
</dbReference>
<evidence type="ECO:0000259" key="11">
    <source>
        <dbReference type="PROSITE" id="PS52019"/>
    </source>
</evidence>
<feature type="domain" description="Ketosynthase family 3 (KS3)" evidence="10">
    <location>
        <begin position="1"/>
        <end position="416"/>
    </location>
</feature>
<dbReference type="InterPro" id="IPR001227">
    <property type="entry name" value="Ac_transferase_dom_sf"/>
</dbReference>
<dbReference type="Gene3D" id="3.40.50.720">
    <property type="entry name" value="NAD(P)-binding Rossmann-like Domain"/>
    <property type="match status" value="2"/>
</dbReference>
<dbReference type="InterPro" id="IPR014030">
    <property type="entry name" value="Ketoacyl_synth_N"/>
</dbReference>
<dbReference type="Pfam" id="PF00109">
    <property type="entry name" value="ketoacyl-synt"/>
    <property type="match status" value="1"/>
</dbReference>
<comment type="caution">
    <text evidence="12">The sequence shown here is derived from an EMBL/GenBank/DDBJ whole genome shotgun (WGS) entry which is preliminary data.</text>
</comment>
<dbReference type="InterPro" id="IPR056501">
    <property type="entry name" value="NAD-bd_HRPKS_sdrA"/>
</dbReference>
<gene>
    <name evidence="12" type="ORF">B0T17DRAFT_560490</name>
</gene>
<dbReference type="PROSITE" id="PS52004">
    <property type="entry name" value="KS3_2"/>
    <property type="match status" value="1"/>
</dbReference>
<dbReference type="GO" id="GO:1901336">
    <property type="term" value="P:lactone biosynthetic process"/>
    <property type="evidence" value="ECO:0007669"/>
    <property type="project" value="UniProtKB-ARBA"/>
</dbReference>
<dbReference type="InterPro" id="IPR020841">
    <property type="entry name" value="PKS_Beta-ketoAc_synthase_dom"/>
</dbReference>
<feature type="region of interest" description="N-terminal hotdog fold" evidence="8">
    <location>
        <begin position="922"/>
        <end position="1065"/>
    </location>
</feature>
<dbReference type="Pfam" id="PF21089">
    <property type="entry name" value="PKS_DH_N"/>
    <property type="match status" value="1"/>
</dbReference>
<dbReference type="InterPro" id="IPR049552">
    <property type="entry name" value="PKS_DH_N"/>
</dbReference>
<evidence type="ECO:0000256" key="8">
    <source>
        <dbReference type="PROSITE-ProRule" id="PRU01363"/>
    </source>
</evidence>
<dbReference type="PROSITE" id="PS00606">
    <property type="entry name" value="KS3_1"/>
    <property type="match status" value="1"/>
</dbReference>
<feature type="region of interest" description="C-terminal hotdog fold" evidence="8">
    <location>
        <begin position="1078"/>
        <end position="1234"/>
    </location>
</feature>
<keyword evidence="3" id="KW-0808">Transferase</keyword>
<name>A0AA39WV53_9PEZI</name>
<keyword evidence="13" id="KW-1185">Reference proteome</keyword>
<proteinExistence type="predicted"/>
<dbReference type="Pfam" id="PF08659">
    <property type="entry name" value="KR"/>
    <property type="match status" value="1"/>
</dbReference>
<feature type="active site" description="Proton acceptor; for dehydratase activity" evidence="8">
    <location>
        <position position="954"/>
    </location>
</feature>
<dbReference type="GO" id="GO:0004315">
    <property type="term" value="F:3-oxoacyl-[acyl-carrier-protein] synthase activity"/>
    <property type="evidence" value="ECO:0007669"/>
    <property type="project" value="InterPro"/>
</dbReference>
<dbReference type="InterPro" id="IPR018201">
    <property type="entry name" value="Ketoacyl_synth_AS"/>
</dbReference>
<evidence type="ECO:0000256" key="7">
    <source>
        <dbReference type="ARBA" id="ARBA00023315"/>
    </source>
</evidence>
<dbReference type="GO" id="GO:0044550">
    <property type="term" value="P:secondary metabolite biosynthetic process"/>
    <property type="evidence" value="ECO:0007669"/>
    <property type="project" value="UniProtKB-ARBA"/>
</dbReference>
<dbReference type="InterPro" id="IPR020807">
    <property type="entry name" value="PKS_DH"/>
</dbReference>
<accession>A0AA39WV53</accession>
<dbReference type="InterPro" id="IPR020806">
    <property type="entry name" value="PKS_PP-bd"/>
</dbReference>
<evidence type="ECO:0000256" key="1">
    <source>
        <dbReference type="ARBA" id="ARBA00022450"/>
    </source>
</evidence>
<dbReference type="InterPro" id="IPR014043">
    <property type="entry name" value="Acyl_transferase_dom"/>
</dbReference>
<evidence type="ECO:0000259" key="10">
    <source>
        <dbReference type="PROSITE" id="PS52004"/>
    </source>
</evidence>
<dbReference type="CDD" id="cd00833">
    <property type="entry name" value="PKS"/>
    <property type="match status" value="1"/>
</dbReference>
<evidence type="ECO:0000313" key="13">
    <source>
        <dbReference type="Proteomes" id="UP001174934"/>
    </source>
</evidence>